<protein>
    <submittedName>
        <fullName evidence="2">Uncharacterized protein</fullName>
    </submittedName>
</protein>
<dbReference type="EMBL" id="SNVJ01000050">
    <property type="protein sequence ID" value="MXP66143.1"/>
    <property type="molecule type" value="Genomic_DNA"/>
</dbReference>
<dbReference type="AlphaFoldDB" id="A0A845BF05"/>
<gene>
    <name evidence="2" type="ORF">E0493_22700</name>
</gene>
<evidence type="ECO:0000256" key="1">
    <source>
        <dbReference type="SAM" id="MobiDB-lite"/>
    </source>
</evidence>
<dbReference type="Proteomes" id="UP000460715">
    <property type="component" value="Unassembled WGS sequence"/>
</dbReference>
<evidence type="ECO:0000313" key="2">
    <source>
        <dbReference type="EMBL" id="MXP66143.1"/>
    </source>
</evidence>
<keyword evidence="3" id="KW-1185">Reference proteome</keyword>
<organism evidence="2 3">
    <name type="scientific">Teichococcus coralli</name>
    <dbReference type="NCBI Taxonomy" id="2545983"/>
    <lineage>
        <taxon>Bacteria</taxon>
        <taxon>Pseudomonadati</taxon>
        <taxon>Pseudomonadota</taxon>
        <taxon>Alphaproteobacteria</taxon>
        <taxon>Acetobacterales</taxon>
        <taxon>Roseomonadaceae</taxon>
        <taxon>Roseomonas</taxon>
    </lineage>
</organism>
<name>A0A845BF05_9PROT</name>
<comment type="caution">
    <text evidence="2">The sequence shown here is derived from an EMBL/GenBank/DDBJ whole genome shotgun (WGS) entry which is preliminary data.</text>
</comment>
<feature type="region of interest" description="Disordered" evidence="1">
    <location>
        <begin position="436"/>
        <end position="460"/>
    </location>
</feature>
<dbReference type="OrthoDB" id="5242130at2"/>
<reference evidence="2 3" key="1">
    <citation type="submission" date="2019-03" db="EMBL/GenBank/DDBJ databases">
        <title>Roseomonas sp. a novel Roseomonas species isolated from Sea whip Gorgonian.</title>
        <authorList>
            <person name="Li F."/>
            <person name="Pan X."/>
            <person name="Huang S."/>
            <person name="Li Z."/>
            <person name="Meng B."/>
        </authorList>
    </citation>
    <scope>NUCLEOTIDE SEQUENCE [LARGE SCALE GENOMIC DNA]</scope>
    <source>
        <strain evidence="2 3">M0104</strain>
    </source>
</reference>
<dbReference type="RefSeq" id="WP_160939552.1">
    <property type="nucleotide sequence ID" value="NZ_SNVJ01000050.1"/>
</dbReference>
<accession>A0A845BF05</accession>
<proteinExistence type="predicted"/>
<sequence length="707" mass="75444">MTAHLPFVYIGRDAQNGEELWVSDGSQAGTKLLKDIWPGAHGSDIGNMTRLPDGRVLFTAADPVHGNELWVTDGTESGTEMLYDVNDGSGSFGPVYVTPLSDGRVVFEGQNSASGREIWVTDGTRDGTHVLMEITPGAEGTDFNAPWVALPDGKFQFSYWTPGADGRAISRTMISDGTPGGTVDLSGFLPAGSSRPVVLGEQLLFFSPEGMTLTDGTAEGTHQFDQFWGRDNLALLGSIGEGMALVKATVFDAYQGSGNYTDAISYYATNGAETHLIATTDIARTTGNPLDLGAGKFLLPTTVDGEFRLIVTDGSEAGTKIVATGSEAWTTNYISLGDGRAIYSKADAGGHPTLWLVDGDGQTALLGEGDAVPTSLSTQYVQHLSDGTTVFAAQTAEGSAVLWQTDGTAEGTHQLPVSNPWLPPVLRDFEVMEVGAIPTTPPPEDPSGPGTPSDPALPHHEWATDNALFDAAFYLDHNPDVAAVGADPLQHFLQFGAAEGRDPNSHFDVSFYLNQNPDILAAGVNALEHYMTSGWHEGRAASFSFDGDAYLAANDDVAKAGMNPLEHYLHFGEAEHRDAPQATPHATGPQNVLVDASFYFSNYADVAREGVDPTQHFMVSGWQEGRDPNAFFDTNWYLAHNTDVATAQVNPLEHYLRFGAEEGRDPSAVFDGEAYLAHNPDVAAAGMNPLEHYLQYGAAEGRDIFAA</sequence>
<evidence type="ECO:0000313" key="3">
    <source>
        <dbReference type="Proteomes" id="UP000460715"/>
    </source>
</evidence>